<evidence type="ECO:0000313" key="3">
    <source>
        <dbReference type="Proteomes" id="UP000252519"/>
    </source>
</evidence>
<reference evidence="2 3" key="1">
    <citation type="submission" date="2014-10" db="EMBL/GenBank/DDBJ databases">
        <title>Draft genome of the hookworm Ancylostoma caninum.</title>
        <authorList>
            <person name="Mitreva M."/>
        </authorList>
    </citation>
    <scope>NUCLEOTIDE SEQUENCE [LARGE SCALE GENOMIC DNA]</scope>
    <source>
        <strain evidence="2 3">Baltimore</strain>
    </source>
</reference>
<accession>A0A368F5Z3</accession>
<dbReference type="EMBL" id="JOJR01011107">
    <property type="protein sequence ID" value="RCN25607.1"/>
    <property type="molecule type" value="Genomic_DNA"/>
</dbReference>
<protein>
    <submittedName>
        <fullName evidence="2">Uncharacterized protein</fullName>
    </submittedName>
</protein>
<dbReference type="Proteomes" id="UP000252519">
    <property type="component" value="Unassembled WGS sequence"/>
</dbReference>
<evidence type="ECO:0000313" key="2">
    <source>
        <dbReference type="EMBL" id="RCN25607.1"/>
    </source>
</evidence>
<gene>
    <name evidence="2" type="ORF">ANCCAN_28679</name>
</gene>
<keyword evidence="3" id="KW-1185">Reference proteome</keyword>
<comment type="caution">
    <text evidence="2">The sequence shown here is derived from an EMBL/GenBank/DDBJ whole genome shotgun (WGS) entry which is preliminary data.</text>
</comment>
<feature type="region of interest" description="Disordered" evidence="1">
    <location>
        <begin position="16"/>
        <end position="58"/>
    </location>
</feature>
<proteinExistence type="predicted"/>
<organism evidence="2 3">
    <name type="scientific">Ancylostoma caninum</name>
    <name type="common">Dog hookworm</name>
    <dbReference type="NCBI Taxonomy" id="29170"/>
    <lineage>
        <taxon>Eukaryota</taxon>
        <taxon>Metazoa</taxon>
        <taxon>Ecdysozoa</taxon>
        <taxon>Nematoda</taxon>
        <taxon>Chromadorea</taxon>
        <taxon>Rhabditida</taxon>
        <taxon>Rhabditina</taxon>
        <taxon>Rhabditomorpha</taxon>
        <taxon>Strongyloidea</taxon>
        <taxon>Ancylostomatidae</taxon>
        <taxon>Ancylostomatinae</taxon>
        <taxon>Ancylostoma</taxon>
    </lineage>
</organism>
<feature type="compositionally biased region" description="Basic residues" evidence="1">
    <location>
        <begin position="35"/>
        <end position="58"/>
    </location>
</feature>
<evidence type="ECO:0000256" key="1">
    <source>
        <dbReference type="SAM" id="MobiDB-lite"/>
    </source>
</evidence>
<sequence>MKFGQHVSIVSVLTFRKPDQSEATSPPVKGQKAARCPKVKATKVRSRAPPSKMRKTRK</sequence>
<name>A0A368F5Z3_ANCCA</name>
<dbReference type="AlphaFoldDB" id="A0A368F5Z3"/>